<dbReference type="GeneID" id="25293996"/>
<dbReference type="CDD" id="cd14723">
    <property type="entry name" value="ZIP_Ppr1"/>
    <property type="match status" value="1"/>
</dbReference>
<keyword evidence="3" id="KW-0862">Zinc</keyword>
<dbReference type="Pfam" id="PF04082">
    <property type="entry name" value="Fungal_trans"/>
    <property type="match status" value="1"/>
</dbReference>
<dbReference type="GO" id="GO:0045944">
    <property type="term" value="P:positive regulation of transcription by RNA polymerase II"/>
    <property type="evidence" value="ECO:0007669"/>
    <property type="project" value="TreeGrafter"/>
</dbReference>
<comment type="subcellular location">
    <subcellularLocation>
        <location evidence="1">Nucleus</location>
    </subcellularLocation>
</comment>
<dbReference type="EMBL" id="KN847478">
    <property type="protein sequence ID" value="KIX05053.1"/>
    <property type="molecule type" value="Genomic_DNA"/>
</dbReference>
<dbReference type="SUPFAM" id="SSF57701">
    <property type="entry name" value="Zn2/Cys6 DNA-binding domain"/>
    <property type="match status" value="1"/>
</dbReference>
<keyword evidence="11" id="KW-1185">Reference proteome</keyword>
<keyword evidence="7" id="KW-0539">Nucleus</keyword>
<dbReference type="CDD" id="cd00067">
    <property type="entry name" value="GAL4"/>
    <property type="match status" value="1"/>
</dbReference>
<dbReference type="GO" id="GO:0006351">
    <property type="term" value="P:DNA-templated transcription"/>
    <property type="evidence" value="ECO:0007669"/>
    <property type="project" value="InterPro"/>
</dbReference>
<keyword evidence="2" id="KW-0479">Metal-binding</keyword>
<dbReference type="RefSeq" id="XP_013272189.1">
    <property type="nucleotide sequence ID" value="XM_013416735.1"/>
</dbReference>
<name>A0A0D2H3U0_9EURO</name>
<evidence type="ECO:0000256" key="1">
    <source>
        <dbReference type="ARBA" id="ARBA00004123"/>
    </source>
</evidence>
<dbReference type="AlphaFoldDB" id="A0A0D2H3U0"/>
<dbReference type="GO" id="GO:0000981">
    <property type="term" value="F:DNA-binding transcription factor activity, RNA polymerase II-specific"/>
    <property type="evidence" value="ECO:0007669"/>
    <property type="project" value="InterPro"/>
</dbReference>
<protein>
    <submittedName>
        <fullName evidence="10">Rhinocladiella mackenziei CBS 650.93 unplaced genomic scaffold supercont1.4, whole genome shotgun sequence</fullName>
    </submittedName>
</protein>
<evidence type="ECO:0000313" key="11">
    <source>
        <dbReference type="Proteomes" id="UP000053617"/>
    </source>
</evidence>
<dbReference type="PROSITE" id="PS50048">
    <property type="entry name" value="ZN2_CY6_FUNGAL_2"/>
    <property type="match status" value="1"/>
</dbReference>
<dbReference type="PANTHER" id="PTHR47782">
    <property type="entry name" value="ZN(II)2CYS6 TRANSCRIPTION FACTOR (EUROFUNG)-RELATED"/>
    <property type="match status" value="1"/>
</dbReference>
<organism evidence="10 11">
    <name type="scientific">Rhinocladiella mackenziei CBS 650.93</name>
    <dbReference type="NCBI Taxonomy" id="1442369"/>
    <lineage>
        <taxon>Eukaryota</taxon>
        <taxon>Fungi</taxon>
        <taxon>Dikarya</taxon>
        <taxon>Ascomycota</taxon>
        <taxon>Pezizomycotina</taxon>
        <taxon>Eurotiomycetes</taxon>
        <taxon>Chaetothyriomycetidae</taxon>
        <taxon>Chaetothyriales</taxon>
        <taxon>Herpotrichiellaceae</taxon>
        <taxon>Rhinocladiella</taxon>
    </lineage>
</organism>
<dbReference type="InterPro" id="IPR001138">
    <property type="entry name" value="Zn2Cys6_DnaBD"/>
</dbReference>
<dbReference type="GO" id="GO:0008270">
    <property type="term" value="F:zinc ion binding"/>
    <property type="evidence" value="ECO:0007669"/>
    <property type="project" value="InterPro"/>
</dbReference>
<dbReference type="PROSITE" id="PS00463">
    <property type="entry name" value="ZN2_CY6_FUNGAL_1"/>
    <property type="match status" value="1"/>
</dbReference>
<dbReference type="InterPro" id="IPR007219">
    <property type="entry name" value="XnlR_reg_dom"/>
</dbReference>
<dbReference type="Pfam" id="PF00172">
    <property type="entry name" value="Zn_clus"/>
    <property type="match status" value="1"/>
</dbReference>
<evidence type="ECO:0000259" key="9">
    <source>
        <dbReference type="PROSITE" id="PS50048"/>
    </source>
</evidence>
<evidence type="ECO:0000256" key="6">
    <source>
        <dbReference type="ARBA" id="ARBA00023163"/>
    </source>
</evidence>
<dbReference type="InterPro" id="IPR052202">
    <property type="entry name" value="Yeast_MetPath_Reg"/>
</dbReference>
<evidence type="ECO:0000256" key="2">
    <source>
        <dbReference type="ARBA" id="ARBA00022723"/>
    </source>
</evidence>
<dbReference type="SMART" id="SM00906">
    <property type="entry name" value="Fungal_trans"/>
    <property type="match status" value="1"/>
</dbReference>
<dbReference type="Gene3D" id="4.10.240.10">
    <property type="entry name" value="Zn(2)-C6 fungal-type DNA-binding domain"/>
    <property type="match status" value="1"/>
</dbReference>
<evidence type="ECO:0000256" key="5">
    <source>
        <dbReference type="ARBA" id="ARBA00023125"/>
    </source>
</evidence>
<gene>
    <name evidence="10" type="ORF">Z518_05925</name>
</gene>
<accession>A0A0D2H3U0</accession>
<dbReference type="STRING" id="1442369.A0A0D2H3U0"/>
<keyword evidence="4" id="KW-0805">Transcription regulation</keyword>
<proteinExistence type="predicted"/>
<evidence type="ECO:0000256" key="7">
    <source>
        <dbReference type="ARBA" id="ARBA00023242"/>
    </source>
</evidence>
<keyword evidence="5" id="KW-0238">DNA-binding</keyword>
<dbReference type="PANTHER" id="PTHR47782:SF2">
    <property type="entry name" value="TRANSCRIPTION FACTOR, PUTATIVE (AFU_ORTHOLOGUE AFUA_4G12570)-RELATED"/>
    <property type="match status" value="1"/>
</dbReference>
<reference evidence="10 11" key="1">
    <citation type="submission" date="2015-01" db="EMBL/GenBank/DDBJ databases">
        <title>The Genome Sequence of Rhinocladiella mackenzie CBS 650.93.</title>
        <authorList>
            <consortium name="The Broad Institute Genomics Platform"/>
            <person name="Cuomo C."/>
            <person name="de Hoog S."/>
            <person name="Gorbushina A."/>
            <person name="Stielow B."/>
            <person name="Teixiera M."/>
            <person name="Abouelleil A."/>
            <person name="Chapman S.B."/>
            <person name="Priest M."/>
            <person name="Young S.K."/>
            <person name="Wortman J."/>
            <person name="Nusbaum C."/>
            <person name="Birren B."/>
        </authorList>
    </citation>
    <scope>NUCLEOTIDE SEQUENCE [LARGE SCALE GENOMIC DNA]</scope>
    <source>
        <strain evidence="10 11">CBS 650.93</strain>
    </source>
</reference>
<dbReference type="OrthoDB" id="25921at2759"/>
<dbReference type="SMART" id="SM00066">
    <property type="entry name" value="GAL4"/>
    <property type="match status" value="1"/>
</dbReference>
<dbReference type="CDD" id="cd12148">
    <property type="entry name" value="fungal_TF_MHR"/>
    <property type="match status" value="1"/>
</dbReference>
<dbReference type="InterPro" id="IPR036864">
    <property type="entry name" value="Zn2-C6_fun-type_DNA-bd_sf"/>
</dbReference>
<evidence type="ECO:0000256" key="3">
    <source>
        <dbReference type="ARBA" id="ARBA00022833"/>
    </source>
</evidence>
<dbReference type="GO" id="GO:0005634">
    <property type="term" value="C:nucleus"/>
    <property type="evidence" value="ECO:0007669"/>
    <property type="project" value="UniProtKB-SubCell"/>
</dbReference>
<dbReference type="GO" id="GO:0043565">
    <property type="term" value="F:sequence-specific DNA binding"/>
    <property type="evidence" value="ECO:0007669"/>
    <property type="project" value="TreeGrafter"/>
</dbReference>
<dbReference type="VEuPathDB" id="FungiDB:Z518_05925"/>
<feature type="region of interest" description="Disordered" evidence="8">
    <location>
        <begin position="83"/>
        <end position="118"/>
    </location>
</feature>
<evidence type="ECO:0000256" key="8">
    <source>
        <dbReference type="SAM" id="MobiDB-lite"/>
    </source>
</evidence>
<sequence length="623" mass="70553">MDIDHTTISEADLTRLLPTCQRCRRLRRKCDTNLPACRLCQKGKAECTFFDHALQQTLPRSYVHSLLTRLSRLRSVQSAVNGSDETLSSFRDPQHERNISTGSNHLEPPPPPPHEWGTYTSDLSFDKHFIIQHANPTCWQFLGSSSPYALVVEALVHAQAKLGSMVHHPDYAGPEFWLNAQSTEAAEPLQPRATPSRAEVESLIKLYMSTTNVLTRFFDPEDISYEIDTYLRHHGSNVKYLAGKESHQFFRIAMICAIAAGNKARHHSVYDTESMAYYAEGLQCVEEVTSDVSTDALQALLLLIIFALSYPRKGDIWKLLDFACRLSVELSYHTEPNDEYEDEKSRKKRRSIFWGLYCVERTMGQHLGRPSDLTEEIITAEYPAQLNEAGLADPESFQFILVSHYYRLTYLRSEIFRELYLPAVSPSLPRMWYEQRLEDILSWQRELQFLDNTLGMGSMTCDMGFDTSICFLFQPLLLRALAATKEPMLAPEVTEVIPRESYHSAVKVVEFYNKIFRAAEGSSLGMYPITVVSAHYIHQATITIMAHCLLAIDGRLPVVSFSRELSGDAEGPVDFNGIHEISGTCLILLNTLSKKWAGMVGILDIYKSLQAKVLPIMMRSGLG</sequence>
<evidence type="ECO:0000256" key="4">
    <source>
        <dbReference type="ARBA" id="ARBA00023015"/>
    </source>
</evidence>
<dbReference type="Proteomes" id="UP000053617">
    <property type="component" value="Unassembled WGS sequence"/>
</dbReference>
<dbReference type="HOGENOM" id="CLU_019941_0_0_1"/>
<feature type="domain" description="Zn(2)-C6 fungal-type" evidence="9">
    <location>
        <begin position="19"/>
        <end position="49"/>
    </location>
</feature>
<keyword evidence="6" id="KW-0804">Transcription</keyword>
<evidence type="ECO:0000313" key="10">
    <source>
        <dbReference type="EMBL" id="KIX05053.1"/>
    </source>
</evidence>